<comment type="caution">
    <text evidence="1">The sequence shown here is derived from an EMBL/GenBank/DDBJ whole genome shotgun (WGS) entry which is preliminary data.</text>
</comment>
<evidence type="ECO:0000313" key="1">
    <source>
        <dbReference type="EMBL" id="CAH2232156.1"/>
    </source>
</evidence>
<name>A0A8S4R6J7_9NEOP</name>
<sequence>MAKHAFQSSSLAVTYLRFANIQSDRWEELARQRLECRTSVSKALKTFEERRNERRRTSERRLKYLNSKRLNKKTQPKLSYTYTYKTAGQSHCAVQSKTKQNLNIG</sequence>
<proteinExistence type="predicted"/>
<gene>
    <name evidence="1" type="primary">jg20831</name>
    <name evidence="1" type="ORF">PAEG_LOCUS10471</name>
</gene>
<organism evidence="1 2">
    <name type="scientific">Pararge aegeria aegeria</name>
    <dbReference type="NCBI Taxonomy" id="348720"/>
    <lineage>
        <taxon>Eukaryota</taxon>
        <taxon>Metazoa</taxon>
        <taxon>Ecdysozoa</taxon>
        <taxon>Arthropoda</taxon>
        <taxon>Hexapoda</taxon>
        <taxon>Insecta</taxon>
        <taxon>Pterygota</taxon>
        <taxon>Neoptera</taxon>
        <taxon>Endopterygota</taxon>
        <taxon>Lepidoptera</taxon>
        <taxon>Glossata</taxon>
        <taxon>Ditrysia</taxon>
        <taxon>Papilionoidea</taxon>
        <taxon>Nymphalidae</taxon>
        <taxon>Satyrinae</taxon>
        <taxon>Satyrini</taxon>
        <taxon>Parargina</taxon>
        <taxon>Pararge</taxon>
    </lineage>
</organism>
<accession>A0A8S4R6J7</accession>
<dbReference type="Proteomes" id="UP000838756">
    <property type="component" value="Unassembled WGS sequence"/>
</dbReference>
<dbReference type="AlphaFoldDB" id="A0A8S4R6J7"/>
<evidence type="ECO:0000313" key="2">
    <source>
        <dbReference type="Proteomes" id="UP000838756"/>
    </source>
</evidence>
<keyword evidence="2" id="KW-1185">Reference proteome</keyword>
<protein>
    <submittedName>
        <fullName evidence="1">Jg20831 protein</fullName>
    </submittedName>
</protein>
<dbReference type="EMBL" id="CAKXAJ010024867">
    <property type="protein sequence ID" value="CAH2232156.1"/>
    <property type="molecule type" value="Genomic_DNA"/>
</dbReference>
<reference evidence="1" key="1">
    <citation type="submission" date="2022-03" db="EMBL/GenBank/DDBJ databases">
        <authorList>
            <person name="Lindestad O."/>
        </authorList>
    </citation>
    <scope>NUCLEOTIDE SEQUENCE</scope>
</reference>